<evidence type="ECO:0008006" key="11">
    <source>
        <dbReference type="Google" id="ProtNLM"/>
    </source>
</evidence>
<reference evidence="9 10" key="1">
    <citation type="submission" date="2019-03" db="EMBL/GenBank/DDBJ databases">
        <title>Single cell metagenomics reveals metabolic interactions within the superorganism composed of flagellate Streblomastix strix and complex community of Bacteroidetes bacteria on its surface.</title>
        <authorList>
            <person name="Treitli S.C."/>
            <person name="Kolisko M."/>
            <person name="Husnik F."/>
            <person name="Keeling P."/>
            <person name="Hampl V."/>
        </authorList>
    </citation>
    <scope>NUCLEOTIDE SEQUENCE [LARGE SCALE GENOMIC DNA]</scope>
    <source>
        <strain evidence="9">St1</strain>
    </source>
</reference>
<dbReference type="InterPro" id="IPR026444">
    <property type="entry name" value="Secre_tail"/>
</dbReference>
<dbReference type="PANTHER" id="PTHR11319:SF35">
    <property type="entry name" value="OUTER MEMBRANE PROTEIN PMPC-RELATED"/>
    <property type="match status" value="1"/>
</dbReference>
<accession>A0A5M8P5B5</accession>
<protein>
    <recommendedName>
        <fullName evidence="11">Secretion system C-terminal sorting domain-containing protein</fullName>
    </recommendedName>
</protein>
<sequence length="529" mass="55338">MKNNLLKAFIAIFLCGSTLFASANDVYLSATGNDSNDGTAAATAYATLGKAIASVSDGGIIYVSGFIYVCDDPTNLPPDGEYYGNGLAIAKNVKIQGSNKKTDGFLGFNESTYGLSRIFRVNANGVLTLNSLTLRDGLAFNKGGAIHVNGGAVVAENVNFEDCTAEGVEQPAGGAIMVDKSTGLSFKNCLFKNNKAEKGGALYMQDTDNTSAETRFEACSFVNNEASARGGGALFFRIMAEGNKINIINSTLSTNRTSGNGGVISIYNTPASTTFNIINTTIVNNLGLSGGGSGGGILVGENDKGVNLRIQNSIIEGNTVASGATSEDLTYFTSYDPATEQLQISNSYIGNVYVSGARTINPVCYENSTLYWNYLPRTYDALSLASGIDNLNTERNVHPLKAGSSALTYGNATYLQAISINTDALGQVRAFADGKCSVGAVEGVGIPSGIQALDAPAGIAVYQKDNQLVVKTVASGNIQLQLYSISGQKVLQQSTIGSELTVTTSALQGIYIAKVLVDGHSYVQKVVIK</sequence>
<evidence type="ECO:0000256" key="6">
    <source>
        <dbReference type="ARBA" id="ARBA00023136"/>
    </source>
</evidence>
<dbReference type="GO" id="GO:0005576">
    <property type="term" value="C:extracellular region"/>
    <property type="evidence" value="ECO:0007669"/>
    <property type="project" value="UniProtKB-SubCell"/>
</dbReference>
<dbReference type="EMBL" id="SNRX01000001">
    <property type="protein sequence ID" value="KAA6303709.1"/>
    <property type="molecule type" value="Genomic_DNA"/>
</dbReference>
<organism evidence="9 10">
    <name type="scientific">Candidatus Ordinivivax streblomastigis</name>
    <dbReference type="NCBI Taxonomy" id="2540710"/>
    <lineage>
        <taxon>Bacteria</taxon>
        <taxon>Pseudomonadati</taxon>
        <taxon>Bacteroidota</taxon>
        <taxon>Bacteroidia</taxon>
        <taxon>Bacteroidales</taxon>
        <taxon>Candidatus Ordinivivax</taxon>
    </lineage>
</organism>
<name>A0A5M8P5B5_9BACT</name>
<keyword evidence="7" id="KW-0998">Cell outer membrane</keyword>
<evidence type="ECO:0000313" key="9">
    <source>
        <dbReference type="EMBL" id="KAA6303709.1"/>
    </source>
</evidence>
<feature type="signal peptide" evidence="8">
    <location>
        <begin position="1"/>
        <end position="23"/>
    </location>
</feature>
<feature type="chain" id="PRO_5024447486" description="Secretion system C-terminal sorting domain-containing protein" evidence="8">
    <location>
        <begin position="24"/>
        <end position="529"/>
    </location>
</feature>
<dbReference type="InterPro" id="IPR003368">
    <property type="entry name" value="POMP_repeat"/>
</dbReference>
<dbReference type="Proteomes" id="UP000324575">
    <property type="component" value="Unassembled WGS sequence"/>
</dbReference>
<dbReference type="PANTHER" id="PTHR11319">
    <property type="entry name" value="G PROTEIN-COUPLED RECEPTOR-RELATED"/>
    <property type="match status" value="1"/>
</dbReference>
<dbReference type="InterPro" id="IPR011050">
    <property type="entry name" value="Pectin_lyase_fold/virulence"/>
</dbReference>
<keyword evidence="4" id="KW-0964">Secreted</keyword>
<comment type="subcellular location">
    <subcellularLocation>
        <location evidence="1">Cell envelope</location>
    </subcellularLocation>
    <subcellularLocation>
        <location evidence="2">Cell outer membrane</location>
    </subcellularLocation>
    <subcellularLocation>
        <location evidence="3">Secreted</location>
    </subcellularLocation>
</comment>
<comment type="caution">
    <text evidence="9">The sequence shown here is derived from an EMBL/GenBank/DDBJ whole genome shotgun (WGS) entry which is preliminary data.</text>
</comment>
<evidence type="ECO:0000313" key="10">
    <source>
        <dbReference type="Proteomes" id="UP000324575"/>
    </source>
</evidence>
<dbReference type="Gene3D" id="2.160.20.10">
    <property type="entry name" value="Single-stranded right-handed beta-helix, Pectin lyase-like"/>
    <property type="match status" value="1"/>
</dbReference>
<evidence type="ECO:0000256" key="4">
    <source>
        <dbReference type="ARBA" id="ARBA00022525"/>
    </source>
</evidence>
<evidence type="ECO:0000256" key="7">
    <source>
        <dbReference type="ARBA" id="ARBA00023237"/>
    </source>
</evidence>
<dbReference type="GO" id="GO:0009279">
    <property type="term" value="C:cell outer membrane"/>
    <property type="evidence" value="ECO:0007669"/>
    <property type="project" value="UniProtKB-SubCell"/>
</dbReference>
<evidence type="ECO:0000256" key="3">
    <source>
        <dbReference type="ARBA" id="ARBA00004613"/>
    </source>
</evidence>
<evidence type="ECO:0000256" key="2">
    <source>
        <dbReference type="ARBA" id="ARBA00004442"/>
    </source>
</evidence>
<dbReference type="InterPro" id="IPR012334">
    <property type="entry name" value="Pectin_lyas_fold"/>
</dbReference>
<evidence type="ECO:0000256" key="1">
    <source>
        <dbReference type="ARBA" id="ARBA00004196"/>
    </source>
</evidence>
<dbReference type="AlphaFoldDB" id="A0A5M8P5B5"/>
<proteinExistence type="predicted"/>
<dbReference type="SUPFAM" id="SSF51126">
    <property type="entry name" value="Pectin lyase-like"/>
    <property type="match status" value="1"/>
</dbReference>
<evidence type="ECO:0000256" key="8">
    <source>
        <dbReference type="SAM" id="SignalP"/>
    </source>
</evidence>
<keyword evidence="6" id="KW-0472">Membrane</keyword>
<dbReference type="NCBIfam" id="TIGR01376">
    <property type="entry name" value="POMP_repeat"/>
    <property type="match status" value="1"/>
</dbReference>
<gene>
    <name evidence="9" type="ORF">EZS26_000260</name>
</gene>
<evidence type="ECO:0000256" key="5">
    <source>
        <dbReference type="ARBA" id="ARBA00022729"/>
    </source>
</evidence>
<keyword evidence="5 8" id="KW-0732">Signal</keyword>
<dbReference type="NCBIfam" id="TIGR04183">
    <property type="entry name" value="Por_Secre_tail"/>
    <property type="match status" value="1"/>
</dbReference>